<dbReference type="PANTHER" id="PTHR30126:SF40">
    <property type="entry name" value="HTH-TYPE TRANSCRIPTIONAL REGULATOR GLTR"/>
    <property type="match status" value="1"/>
</dbReference>
<proteinExistence type="inferred from homology"/>
<keyword evidence="4" id="KW-0804">Transcription</keyword>
<dbReference type="PRINTS" id="PR00039">
    <property type="entry name" value="HTHLYSR"/>
</dbReference>
<comment type="similarity">
    <text evidence="1">Belongs to the LysR transcriptional regulatory family.</text>
</comment>
<dbReference type="FunFam" id="1.10.10.10:FF:000001">
    <property type="entry name" value="LysR family transcriptional regulator"/>
    <property type="match status" value="1"/>
</dbReference>
<protein>
    <submittedName>
        <fullName evidence="6">LysR family transcriptional regulator</fullName>
    </submittedName>
</protein>
<dbReference type="InterPro" id="IPR036390">
    <property type="entry name" value="WH_DNA-bd_sf"/>
</dbReference>
<evidence type="ECO:0000259" key="5">
    <source>
        <dbReference type="PROSITE" id="PS50931"/>
    </source>
</evidence>
<dbReference type="PROSITE" id="PS50931">
    <property type="entry name" value="HTH_LYSR"/>
    <property type="match status" value="1"/>
</dbReference>
<sequence>MICDFRLKVFYTVAVKGGFTAAAKELGISQPAVSNHIFELENEIGDTLFHRNRRGTPLTSKGRILFDYAEKILNLYSCADRELTPSGRGQLRQLTIAASPDAARFILKPLAEYFARVYPGTDISVLERTAEESDAMIADAEADIAITGVPLPQRDSKVFATVSINGGTAPMLTYYITLVKERMHDNPAINDFILCCKTFLYGKR</sequence>
<keyword evidence="3" id="KW-0238">DNA-binding</keyword>
<evidence type="ECO:0000256" key="2">
    <source>
        <dbReference type="ARBA" id="ARBA00023015"/>
    </source>
</evidence>
<dbReference type="SUPFAM" id="SSF53850">
    <property type="entry name" value="Periplasmic binding protein-like II"/>
    <property type="match status" value="1"/>
</dbReference>
<dbReference type="GO" id="GO:0003700">
    <property type="term" value="F:DNA-binding transcription factor activity"/>
    <property type="evidence" value="ECO:0007669"/>
    <property type="project" value="InterPro"/>
</dbReference>
<organism evidence="6 7">
    <name type="scientific">Candidatus Coprenecus stercoravium</name>
    <dbReference type="NCBI Taxonomy" id="2840735"/>
    <lineage>
        <taxon>Bacteria</taxon>
        <taxon>Pseudomonadati</taxon>
        <taxon>Bacteroidota</taxon>
        <taxon>Bacteroidia</taxon>
        <taxon>Bacteroidales</taxon>
        <taxon>Rikenellaceae</taxon>
        <taxon>Rikenellaceae incertae sedis</taxon>
        <taxon>Candidatus Coprenecus</taxon>
    </lineage>
</organism>
<evidence type="ECO:0000313" key="7">
    <source>
        <dbReference type="Proteomes" id="UP000824115"/>
    </source>
</evidence>
<dbReference type="Gene3D" id="3.40.190.10">
    <property type="entry name" value="Periplasmic binding protein-like II"/>
    <property type="match status" value="1"/>
</dbReference>
<dbReference type="AlphaFoldDB" id="A0A9D2GQG3"/>
<feature type="domain" description="HTH lysR-type" evidence="5">
    <location>
        <begin position="7"/>
        <end position="59"/>
    </location>
</feature>
<dbReference type="Proteomes" id="UP000824115">
    <property type="component" value="Unassembled WGS sequence"/>
</dbReference>
<dbReference type="Gene3D" id="1.10.10.10">
    <property type="entry name" value="Winged helix-like DNA-binding domain superfamily/Winged helix DNA-binding domain"/>
    <property type="match status" value="1"/>
</dbReference>
<evidence type="ECO:0000256" key="1">
    <source>
        <dbReference type="ARBA" id="ARBA00009437"/>
    </source>
</evidence>
<gene>
    <name evidence="6" type="ORF">IAC04_07920</name>
</gene>
<evidence type="ECO:0000256" key="3">
    <source>
        <dbReference type="ARBA" id="ARBA00023125"/>
    </source>
</evidence>
<dbReference type="Pfam" id="PF03466">
    <property type="entry name" value="LysR_substrate"/>
    <property type="match status" value="1"/>
</dbReference>
<name>A0A9D2GQG3_9BACT</name>
<dbReference type="CDD" id="cd05466">
    <property type="entry name" value="PBP2_LTTR_substrate"/>
    <property type="match status" value="1"/>
</dbReference>
<keyword evidence="2" id="KW-0805">Transcription regulation</keyword>
<dbReference type="Pfam" id="PF00126">
    <property type="entry name" value="HTH_1"/>
    <property type="match status" value="1"/>
</dbReference>
<dbReference type="EMBL" id="DXAW01000135">
    <property type="protein sequence ID" value="HIZ86402.1"/>
    <property type="molecule type" value="Genomic_DNA"/>
</dbReference>
<dbReference type="PANTHER" id="PTHR30126">
    <property type="entry name" value="HTH-TYPE TRANSCRIPTIONAL REGULATOR"/>
    <property type="match status" value="1"/>
</dbReference>
<dbReference type="SUPFAM" id="SSF46785">
    <property type="entry name" value="Winged helix' DNA-binding domain"/>
    <property type="match status" value="1"/>
</dbReference>
<dbReference type="InterPro" id="IPR005119">
    <property type="entry name" value="LysR_subst-bd"/>
</dbReference>
<reference evidence="6" key="1">
    <citation type="journal article" date="2021" name="PeerJ">
        <title>Extensive microbial diversity within the chicken gut microbiome revealed by metagenomics and culture.</title>
        <authorList>
            <person name="Gilroy R."/>
            <person name="Ravi A."/>
            <person name="Getino M."/>
            <person name="Pursley I."/>
            <person name="Horton D.L."/>
            <person name="Alikhan N.F."/>
            <person name="Baker D."/>
            <person name="Gharbi K."/>
            <person name="Hall N."/>
            <person name="Watson M."/>
            <person name="Adriaenssens E.M."/>
            <person name="Foster-Nyarko E."/>
            <person name="Jarju S."/>
            <person name="Secka A."/>
            <person name="Antonio M."/>
            <person name="Oren A."/>
            <person name="Chaudhuri R.R."/>
            <person name="La Ragione R."/>
            <person name="Hildebrand F."/>
            <person name="Pallen M.J."/>
        </authorList>
    </citation>
    <scope>NUCLEOTIDE SEQUENCE</scope>
    <source>
        <strain evidence="6">Gambia16-554</strain>
    </source>
</reference>
<reference evidence="6" key="2">
    <citation type="submission" date="2021-04" db="EMBL/GenBank/DDBJ databases">
        <authorList>
            <person name="Gilroy R."/>
        </authorList>
    </citation>
    <scope>NUCLEOTIDE SEQUENCE</scope>
    <source>
        <strain evidence="6">Gambia16-554</strain>
    </source>
</reference>
<dbReference type="InterPro" id="IPR000847">
    <property type="entry name" value="LysR_HTH_N"/>
</dbReference>
<accession>A0A9D2GQG3</accession>
<dbReference type="GO" id="GO:0000976">
    <property type="term" value="F:transcription cis-regulatory region binding"/>
    <property type="evidence" value="ECO:0007669"/>
    <property type="project" value="TreeGrafter"/>
</dbReference>
<dbReference type="InterPro" id="IPR036388">
    <property type="entry name" value="WH-like_DNA-bd_sf"/>
</dbReference>
<comment type="caution">
    <text evidence="6">The sequence shown here is derived from an EMBL/GenBank/DDBJ whole genome shotgun (WGS) entry which is preliminary data.</text>
</comment>
<evidence type="ECO:0000256" key="4">
    <source>
        <dbReference type="ARBA" id="ARBA00023163"/>
    </source>
</evidence>
<evidence type="ECO:0000313" key="6">
    <source>
        <dbReference type="EMBL" id="HIZ86402.1"/>
    </source>
</evidence>